<proteinExistence type="predicted"/>
<dbReference type="AlphaFoldDB" id="A0A0K1PAC0"/>
<keyword evidence="4" id="KW-0282">Flagellum</keyword>
<evidence type="ECO:0000256" key="2">
    <source>
        <dbReference type="ARBA" id="ARBA00012438"/>
    </source>
</evidence>
<evidence type="ECO:0000313" key="4">
    <source>
        <dbReference type="EMBL" id="AKU90361.1"/>
    </source>
</evidence>
<comment type="catalytic activity">
    <reaction evidence="1">
        <text>ATP + protein L-histidine = ADP + protein N-phospho-L-histidine.</text>
        <dbReference type="EC" id="2.7.13.3"/>
    </reaction>
</comment>
<evidence type="ECO:0000259" key="3">
    <source>
        <dbReference type="SMART" id="SM00388"/>
    </source>
</evidence>
<reference evidence="4 5" key="1">
    <citation type="submission" date="2015-08" db="EMBL/GenBank/DDBJ databases">
        <authorList>
            <person name="Babu N.S."/>
            <person name="Beckwith C.J."/>
            <person name="Beseler K.G."/>
            <person name="Brison A."/>
            <person name="Carone J.V."/>
            <person name="Caskin T.P."/>
            <person name="Diamond M."/>
            <person name="Durham M.E."/>
            <person name="Foxe J.M."/>
            <person name="Go M."/>
            <person name="Henderson B.A."/>
            <person name="Jones I.B."/>
            <person name="McGettigan J.A."/>
            <person name="Micheletti S.J."/>
            <person name="Nasrallah M.E."/>
            <person name="Ortiz D."/>
            <person name="Piller C.R."/>
            <person name="Privatt S.R."/>
            <person name="Schneider S.L."/>
            <person name="Sharp S."/>
            <person name="Smith T.C."/>
            <person name="Stanton J.D."/>
            <person name="Ullery H.E."/>
            <person name="Wilson R.J."/>
            <person name="Serrano M.G."/>
            <person name="Buck G."/>
            <person name="Lee V."/>
            <person name="Wang Y."/>
            <person name="Carvalho R."/>
            <person name="Voegtly L."/>
            <person name="Shi R."/>
            <person name="Duckworth R."/>
            <person name="Johnson A."/>
            <person name="Loviza R."/>
            <person name="Walstead R."/>
            <person name="Shah Z."/>
            <person name="Kiflezghi M."/>
            <person name="Wade K."/>
            <person name="Ball S.L."/>
            <person name="Bradley K.W."/>
            <person name="Asai D.J."/>
            <person name="Bowman C.A."/>
            <person name="Russell D.A."/>
            <person name="Pope W.H."/>
            <person name="Jacobs-Sera D."/>
            <person name="Hendrix R.W."/>
            <person name="Hatfull G.F."/>
        </authorList>
    </citation>
    <scope>NUCLEOTIDE SEQUENCE [LARGE SCALE GENOMIC DNA]</scope>
    <source>
        <strain evidence="4 5">DSM 27710</strain>
    </source>
</reference>
<keyword evidence="4" id="KW-0808">Transferase</keyword>
<evidence type="ECO:0000313" key="5">
    <source>
        <dbReference type="Proteomes" id="UP000055590"/>
    </source>
</evidence>
<sequence>MGAVVGPIAPRDGSERYAAGDVADEPFARLGEAERAALLARLSAGLSHETRNSLNSLAIHLEVLADKIREPDGRIPAALERNLKAARAQIRRMDELVRRFAEFASGRREDGEVHQLALDAAELCAFQLRRAGTTLSLEIPAGLRVGGESGFVCRILVEVLLACAAPGSLRLEAAREDGIVWLGVVLEAEDDVGPPLELLALAERLGGGLDRLEGSVERWAMRIPLGAGIVGR</sequence>
<keyword evidence="5" id="KW-1185">Reference proteome</keyword>
<organism evidence="4 5">
    <name type="scientific">Vulgatibacter incomptus</name>
    <dbReference type="NCBI Taxonomy" id="1391653"/>
    <lineage>
        <taxon>Bacteria</taxon>
        <taxon>Pseudomonadati</taxon>
        <taxon>Myxococcota</taxon>
        <taxon>Myxococcia</taxon>
        <taxon>Myxococcales</taxon>
        <taxon>Cystobacterineae</taxon>
        <taxon>Vulgatibacteraceae</taxon>
        <taxon>Vulgatibacter</taxon>
    </lineage>
</organism>
<keyword evidence="4" id="KW-0966">Cell projection</keyword>
<dbReference type="InterPro" id="IPR036097">
    <property type="entry name" value="HisK_dim/P_sf"/>
</dbReference>
<dbReference type="Proteomes" id="UP000055590">
    <property type="component" value="Chromosome"/>
</dbReference>
<keyword evidence="4" id="KW-0418">Kinase</keyword>
<dbReference type="GO" id="GO:0000155">
    <property type="term" value="F:phosphorelay sensor kinase activity"/>
    <property type="evidence" value="ECO:0007669"/>
    <property type="project" value="InterPro"/>
</dbReference>
<dbReference type="EC" id="2.7.13.3" evidence="2"/>
<name>A0A0K1PAC0_9BACT</name>
<accession>A0A0K1PAC0</accession>
<dbReference type="STRING" id="1391653.AKJ08_0748"/>
<dbReference type="SMART" id="SM00388">
    <property type="entry name" value="HisKA"/>
    <property type="match status" value="1"/>
</dbReference>
<feature type="domain" description="Signal transduction histidine kinase dimerisation/phosphoacceptor" evidence="3">
    <location>
        <begin position="38"/>
        <end position="109"/>
    </location>
</feature>
<dbReference type="KEGG" id="vin:AKJ08_0748"/>
<evidence type="ECO:0000256" key="1">
    <source>
        <dbReference type="ARBA" id="ARBA00000085"/>
    </source>
</evidence>
<protein>
    <recommendedName>
        <fullName evidence="2">histidine kinase</fullName>
        <ecNumber evidence="2">2.7.13.3</ecNumber>
    </recommendedName>
</protein>
<dbReference type="SUPFAM" id="SSF47384">
    <property type="entry name" value="Homodimeric domain of signal transducing histidine kinase"/>
    <property type="match status" value="1"/>
</dbReference>
<keyword evidence="4" id="KW-0969">Cilium</keyword>
<dbReference type="EMBL" id="CP012332">
    <property type="protein sequence ID" value="AKU90361.1"/>
    <property type="molecule type" value="Genomic_DNA"/>
</dbReference>
<dbReference type="RefSeq" id="WP_050724820.1">
    <property type="nucleotide sequence ID" value="NZ_CP012332.1"/>
</dbReference>
<dbReference type="Gene3D" id="1.10.287.130">
    <property type="match status" value="1"/>
</dbReference>
<gene>
    <name evidence="4" type="ORF">AKJ08_0748</name>
</gene>
<dbReference type="InterPro" id="IPR003661">
    <property type="entry name" value="HisK_dim/P_dom"/>
</dbReference>
<dbReference type="Pfam" id="PF00512">
    <property type="entry name" value="HisKA"/>
    <property type="match status" value="1"/>
</dbReference>
<dbReference type="OrthoDB" id="5381088at2"/>